<evidence type="ECO:0000259" key="3">
    <source>
        <dbReference type="Pfam" id="PF00326"/>
    </source>
</evidence>
<dbReference type="Gene3D" id="3.40.50.1820">
    <property type="entry name" value="alpha/beta hydrolase"/>
    <property type="match status" value="1"/>
</dbReference>
<gene>
    <name evidence="4" type="ORF">UO65_0524</name>
</gene>
<dbReference type="PATRIC" id="fig|909613.9.peg.539"/>
<dbReference type="InterPro" id="IPR011042">
    <property type="entry name" value="6-blade_b-propeller_TolB-like"/>
</dbReference>
<dbReference type="GO" id="GO:0004252">
    <property type="term" value="F:serine-type endopeptidase activity"/>
    <property type="evidence" value="ECO:0007669"/>
    <property type="project" value="TreeGrafter"/>
</dbReference>
<organism evidence="4 5">
    <name type="scientific">Actinokineospora spheciospongiae</name>
    <dbReference type="NCBI Taxonomy" id="909613"/>
    <lineage>
        <taxon>Bacteria</taxon>
        <taxon>Bacillati</taxon>
        <taxon>Actinomycetota</taxon>
        <taxon>Actinomycetes</taxon>
        <taxon>Pseudonocardiales</taxon>
        <taxon>Pseudonocardiaceae</taxon>
        <taxon>Actinokineospora</taxon>
    </lineage>
</organism>
<evidence type="ECO:0000313" key="4">
    <source>
        <dbReference type="EMBL" id="EWC64198.1"/>
    </source>
</evidence>
<dbReference type="RefSeq" id="WP_035278323.1">
    <property type="nucleotide sequence ID" value="NZ_AYXG01000020.1"/>
</dbReference>
<reference evidence="4 5" key="1">
    <citation type="journal article" date="2014" name="Genome Announc.">
        <title>Draft Genome Sequence of the Antitrypanosomally Active Sponge-Associated Bacterium Actinokineospora sp. Strain EG49.</title>
        <authorList>
            <person name="Harjes J."/>
            <person name="Ryu T."/>
            <person name="Abdelmohsen U.R."/>
            <person name="Moitinho-Silva L."/>
            <person name="Horn H."/>
            <person name="Ravasi T."/>
            <person name="Hentschel U."/>
        </authorList>
    </citation>
    <scope>NUCLEOTIDE SEQUENCE [LARGE SCALE GENOMIC DNA]</scope>
    <source>
        <strain evidence="4 5">EG49</strain>
    </source>
</reference>
<dbReference type="STRING" id="909613.UO65_0524"/>
<keyword evidence="5" id="KW-1185">Reference proteome</keyword>
<name>W7IV09_9PSEU</name>
<evidence type="ECO:0000313" key="5">
    <source>
        <dbReference type="Proteomes" id="UP000019277"/>
    </source>
</evidence>
<dbReference type="InterPro" id="IPR029058">
    <property type="entry name" value="AB_hydrolase_fold"/>
</dbReference>
<dbReference type="EMBL" id="AYXG01000020">
    <property type="protein sequence ID" value="EWC64198.1"/>
    <property type="molecule type" value="Genomic_DNA"/>
</dbReference>
<accession>W7IV09</accession>
<dbReference type="GO" id="GO:0006508">
    <property type="term" value="P:proteolysis"/>
    <property type="evidence" value="ECO:0007669"/>
    <property type="project" value="InterPro"/>
</dbReference>
<comment type="caution">
    <text evidence="4">The sequence shown here is derived from an EMBL/GenBank/DDBJ whole genome shotgun (WGS) entry which is preliminary data.</text>
</comment>
<feature type="compositionally biased region" description="Basic and acidic residues" evidence="2">
    <location>
        <begin position="589"/>
        <end position="605"/>
    </location>
</feature>
<sequence>MTVWGAWPAKEGFAYVGDESGRPQPWFQTWAGERRMFPIDGAVTRLAWRPDETRLLVVADVTGGQDYRLAELDPVTGEVEWIAVEPGIRREVGVPYSSASQPYSPDGKLLAYATSARDATCLDVHVRDLATGASRTVLEGDDRYVPMCFSPDSRHLLVLKFHQNTDHDLFACDLETGRTRHLTPHEGLAKYQPGGWTEDGIYLCTTEGRDFLGVALLVPGEPLRWIATPDADVENVVVGPRVVWALPRDQRTVLCTPETSVELPGFASQPFGYDGYVPRFAGDRLLVQVGASDRATEFSLVDLESGESRQLTDFSAGLPDDLVVPETVWFTGADGLEISGLLYRPRSAAGPVPAVLQIHGGPEWAALPVHDPLIQRLVRAGIAVLAPNVRGSTGRGLAYQRLIYRDWGRGDLADFAAAAGFLRGLDWVDGDRLGVHGVSYGGFAALSCLSRLPDLWRAGVAICGPADLEMDVRALPPTWSRRVVEWIGDVDDPEDLAELKAVSPLTHAADIRAPLLLAHAENDTTVVISGTEQLHDTLTGLGKTVRFIRLSRGHLPDDRDEWDGLDAAVVEWFRDHLKPAPGGSPASSGDHRGARAAKKTHDELVHLPAEFP</sequence>
<dbReference type="OrthoDB" id="128799at2"/>
<dbReference type="SUPFAM" id="SSF53474">
    <property type="entry name" value="alpha/beta-Hydrolases"/>
    <property type="match status" value="1"/>
</dbReference>
<feature type="region of interest" description="Disordered" evidence="2">
    <location>
        <begin position="579"/>
        <end position="612"/>
    </location>
</feature>
<protein>
    <submittedName>
        <fullName evidence="4">Peptidase S9 prolyl oligopeptidase active site domain protein</fullName>
    </submittedName>
</protein>
<dbReference type="AlphaFoldDB" id="W7IV09"/>
<evidence type="ECO:0000256" key="1">
    <source>
        <dbReference type="ARBA" id="ARBA00022801"/>
    </source>
</evidence>
<dbReference type="Pfam" id="PF00326">
    <property type="entry name" value="Peptidase_S9"/>
    <property type="match status" value="1"/>
</dbReference>
<feature type="domain" description="Peptidase S9 prolyl oligopeptidase catalytic" evidence="3">
    <location>
        <begin position="375"/>
        <end position="578"/>
    </location>
</feature>
<evidence type="ECO:0000256" key="2">
    <source>
        <dbReference type="SAM" id="MobiDB-lite"/>
    </source>
</evidence>
<dbReference type="eggNOG" id="COG0823">
    <property type="taxonomic scope" value="Bacteria"/>
</dbReference>
<dbReference type="eggNOG" id="COG1506">
    <property type="taxonomic scope" value="Bacteria"/>
</dbReference>
<dbReference type="PANTHER" id="PTHR42776:SF27">
    <property type="entry name" value="DIPEPTIDYL PEPTIDASE FAMILY MEMBER 6"/>
    <property type="match status" value="1"/>
</dbReference>
<dbReference type="Proteomes" id="UP000019277">
    <property type="component" value="Unassembled WGS sequence"/>
</dbReference>
<proteinExistence type="predicted"/>
<keyword evidence="1" id="KW-0378">Hydrolase</keyword>
<dbReference type="InterPro" id="IPR001375">
    <property type="entry name" value="Peptidase_S9_cat"/>
</dbReference>
<dbReference type="Gene3D" id="2.120.10.30">
    <property type="entry name" value="TolB, C-terminal domain"/>
    <property type="match status" value="1"/>
</dbReference>
<dbReference type="SUPFAM" id="SSF82171">
    <property type="entry name" value="DPP6 N-terminal domain-like"/>
    <property type="match status" value="1"/>
</dbReference>
<dbReference type="PANTHER" id="PTHR42776">
    <property type="entry name" value="SERINE PEPTIDASE S9 FAMILY MEMBER"/>
    <property type="match status" value="1"/>
</dbReference>